<name>A0AAV4DGZ0_9GAST</name>
<comment type="caution">
    <text evidence="1">The sequence shown here is derived from an EMBL/GenBank/DDBJ whole genome shotgun (WGS) entry which is preliminary data.</text>
</comment>
<evidence type="ECO:0000313" key="2">
    <source>
        <dbReference type="Proteomes" id="UP000735302"/>
    </source>
</evidence>
<reference evidence="1 2" key="1">
    <citation type="journal article" date="2021" name="Elife">
        <title>Chloroplast acquisition without the gene transfer in kleptoplastic sea slugs, Plakobranchus ocellatus.</title>
        <authorList>
            <person name="Maeda T."/>
            <person name="Takahashi S."/>
            <person name="Yoshida T."/>
            <person name="Shimamura S."/>
            <person name="Takaki Y."/>
            <person name="Nagai Y."/>
            <person name="Toyoda A."/>
            <person name="Suzuki Y."/>
            <person name="Arimoto A."/>
            <person name="Ishii H."/>
            <person name="Satoh N."/>
            <person name="Nishiyama T."/>
            <person name="Hasebe M."/>
            <person name="Maruyama T."/>
            <person name="Minagawa J."/>
            <person name="Obokata J."/>
            <person name="Shigenobu S."/>
        </authorList>
    </citation>
    <scope>NUCLEOTIDE SEQUENCE [LARGE SCALE GENOMIC DNA]</scope>
</reference>
<dbReference type="Proteomes" id="UP000735302">
    <property type="component" value="Unassembled WGS sequence"/>
</dbReference>
<proteinExistence type="predicted"/>
<protein>
    <submittedName>
        <fullName evidence="1">Ribonuclease hi</fullName>
    </submittedName>
</protein>
<organism evidence="1 2">
    <name type="scientific">Plakobranchus ocellatus</name>
    <dbReference type="NCBI Taxonomy" id="259542"/>
    <lineage>
        <taxon>Eukaryota</taxon>
        <taxon>Metazoa</taxon>
        <taxon>Spiralia</taxon>
        <taxon>Lophotrochozoa</taxon>
        <taxon>Mollusca</taxon>
        <taxon>Gastropoda</taxon>
        <taxon>Heterobranchia</taxon>
        <taxon>Euthyneura</taxon>
        <taxon>Panpulmonata</taxon>
        <taxon>Sacoglossa</taxon>
        <taxon>Placobranchoidea</taxon>
        <taxon>Plakobranchidae</taxon>
        <taxon>Plakobranchus</taxon>
    </lineage>
</organism>
<keyword evidence="2" id="KW-1185">Reference proteome</keyword>
<dbReference type="EMBL" id="BLXT01007882">
    <property type="protein sequence ID" value="GFO43405.1"/>
    <property type="molecule type" value="Genomic_DNA"/>
</dbReference>
<evidence type="ECO:0000313" key="1">
    <source>
        <dbReference type="EMBL" id="GFO43405.1"/>
    </source>
</evidence>
<sequence>MLSVNLQMEGFLGNENLDKLAKATLNRVSFSGKLICRSDLKPKVNAYIHTIWQENWDGEGANKLHEVLPSLGEHLGKRGEGAGRKRETVMCRFRVGHKWLTFCYACDSLYTVRHILIVCPDFQVTWRKYFSITDPYRFFPEVNPSRIVGILKNSVYGNI</sequence>
<accession>A0AAV4DGZ0</accession>
<gene>
    <name evidence="1" type="ORF">PoB_006991000</name>
</gene>
<dbReference type="AlphaFoldDB" id="A0AAV4DGZ0"/>